<proteinExistence type="predicted"/>
<dbReference type="AlphaFoldDB" id="A0A428MQR5"/>
<reference evidence="1 2" key="1">
    <citation type="submission" date="2018-12" db="EMBL/GenBank/DDBJ databases">
        <title>Sequencing of bacterial isolates from soil warming experiment in Harvard Forest, Massachusetts, USA.</title>
        <authorList>
            <person name="Deangelis K."/>
        </authorList>
    </citation>
    <scope>NUCLEOTIDE SEQUENCE [LARGE SCALE GENOMIC DNA]</scope>
    <source>
        <strain evidence="1 2">EB153</strain>
    </source>
</reference>
<keyword evidence="2" id="KW-1185">Reference proteome</keyword>
<dbReference type="RefSeq" id="WP_221761711.1">
    <property type="nucleotide sequence ID" value="NZ_RSDW01000001.1"/>
</dbReference>
<comment type="caution">
    <text evidence="1">The sequence shown here is derived from an EMBL/GenBank/DDBJ whole genome shotgun (WGS) entry which is preliminary data.</text>
</comment>
<protein>
    <submittedName>
        <fullName evidence="1">Uncharacterized protein</fullName>
    </submittedName>
</protein>
<evidence type="ECO:0000313" key="1">
    <source>
        <dbReference type="EMBL" id="RSL19267.1"/>
    </source>
</evidence>
<gene>
    <name evidence="1" type="ORF">EDE15_4928</name>
</gene>
<dbReference type="Proteomes" id="UP000269669">
    <property type="component" value="Unassembled WGS sequence"/>
</dbReference>
<sequence>MTNRTVGTMVLGTVLGVMLLGLDGVGWAQGAKAPYPAMAPLEQYRVASVAEEVALARSAAPDSVSRDAEVLVLGVHGYETAAKGTNGFVCVVERSWADPFDDPEFWSPKARSPQCFNAAAARSVLPVYLKRTEWVLAGATKEQMQERTKEAVAKKVIAVPELGSMCYMLSKQGHLNDKAGHWHPHLMFFLPTTAETSWGANLKDSPVFAAQSNPEPVTTFFVPVEKWSDGTMAEME</sequence>
<name>A0A428MQR5_9BACT</name>
<dbReference type="EMBL" id="RSDW01000001">
    <property type="protein sequence ID" value="RSL19267.1"/>
    <property type="molecule type" value="Genomic_DNA"/>
</dbReference>
<evidence type="ECO:0000313" key="2">
    <source>
        <dbReference type="Proteomes" id="UP000269669"/>
    </source>
</evidence>
<organism evidence="1 2">
    <name type="scientific">Edaphobacter aggregans</name>
    <dbReference type="NCBI Taxonomy" id="570835"/>
    <lineage>
        <taxon>Bacteria</taxon>
        <taxon>Pseudomonadati</taxon>
        <taxon>Acidobacteriota</taxon>
        <taxon>Terriglobia</taxon>
        <taxon>Terriglobales</taxon>
        <taxon>Acidobacteriaceae</taxon>
        <taxon>Edaphobacter</taxon>
    </lineage>
</organism>
<accession>A0A428MQR5</accession>